<dbReference type="PANTHER" id="PTHR46989">
    <property type="entry name" value="USP DOMAIN-CONTAINING PROTEIN"/>
    <property type="match status" value="1"/>
</dbReference>
<dbReference type="SUPFAM" id="SSF52402">
    <property type="entry name" value="Adenine nucleotide alpha hydrolases-like"/>
    <property type="match status" value="2"/>
</dbReference>
<dbReference type="CDD" id="cd23659">
    <property type="entry name" value="USP_At3g01520-like"/>
    <property type="match status" value="2"/>
</dbReference>
<reference evidence="3" key="1">
    <citation type="submission" date="2019-08" db="EMBL/GenBank/DDBJ databases">
        <title>The improved chromosome-level genome for the pearl oyster Pinctada fucata martensii using PacBio sequencing and Hi-C.</title>
        <authorList>
            <person name="Zheng Z."/>
        </authorList>
    </citation>
    <scope>NUCLEOTIDE SEQUENCE</scope>
    <source>
        <strain evidence="3">ZZ-2019</strain>
        <tissue evidence="3">Adductor muscle</tissue>
    </source>
</reference>
<name>A0AA88YG85_PINIB</name>
<dbReference type="PRINTS" id="PR01438">
    <property type="entry name" value="UNVRSLSTRESS"/>
</dbReference>
<dbReference type="EMBL" id="VSWD01000005">
    <property type="protein sequence ID" value="KAK3104098.1"/>
    <property type="molecule type" value="Genomic_DNA"/>
</dbReference>
<evidence type="ECO:0000256" key="1">
    <source>
        <dbReference type="SAM" id="Coils"/>
    </source>
</evidence>
<organism evidence="3 4">
    <name type="scientific">Pinctada imbricata</name>
    <name type="common">Atlantic pearl-oyster</name>
    <name type="synonym">Pinctada martensii</name>
    <dbReference type="NCBI Taxonomy" id="66713"/>
    <lineage>
        <taxon>Eukaryota</taxon>
        <taxon>Metazoa</taxon>
        <taxon>Spiralia</taxon>
        <taxon>Lophotrochozoa</taxon>
        <taxon>Mollusca</taxon>
        <taxon>Bivalvia</taxon>
        <taxon>Autobranchia</taxon>
        <taxon>Pteriomorphia</taxon>
        <taxon>Pterioida</taxon>
        <taxon>Pterioidea</taxon>
        <taxon>Pteriidae</taxon>
        <taxon>Pinctada</taxon>
    </lineage>
</organism>
<dbReference type="Pfam" id="PF00582">
    <property type="entry name" value="Usp"/>
    <property type="match status" value="2"/>
</dbReference>
<accession>A0AA88YG85</accession>
<keyword evidence="4" id="KW-1185">Reference proteome</keyword>
<comment type="caution">
    <text evidence="3">The sequence shown here is derived from an EMBL/GenBank/DDBJ whole genome shotgun (WGS) entry which is preliminary data.</text>
</comment>
<dbReference type="Gene3D" id="3.40.50.620">
    <property type="entry name" value="HUPs"/>
    <property type="match status" value="2"/>
</dbReference>
<dbReference type="InterPro" id="IPR014729">
    <property type="entry name" value="Rossmann-like_a/b/a_fold"/>
</dbReference>
<dbReference type="InterPro" id="IPR006016">
    <property type="entry name" value="UspA"/>
</dbReference>
<dbReference type="PANTHER" id="PTHR46989:SF3">
    <property type="entry name" value="USPA DOMAIN-CONTAINING PROTEIN"/>
    <property type="match status" value="1"/>
</dbReference>
<dbReference type="Proteomes" id="UP001186944">
    <property type="component" value="Unassembled WGS sequence"/>
</dbReference>
<feature type="domain" description="UspA" evidence="2">
    <location>
        <begin position="188"/>
        <end position="338"/>
    </location>
</feature>
<protein>
    <recommendedName>
        <fullName evidence="2">UspA domain-containing protein</fullName>
    </recommendedName>
</protein>
<dbReference type="InterPro" id="IPR006015">
    <property type="entry name" value="Universal_stress_UspA"/>
</dbReference>
<evidence type="ECO:0000313" key="3">
    <source>
        <dbReference type="EMBL" id="KAK3104098.1"/>
    </source>
</evidence>
<keyword evidence="1" id="KW-0175">Coiled coil</keyword>
<dbReference type="AlphaFoldDB" id="A0AA88YG85"/>
<evidence type="ECO:0000313" key="4">
    <source>
        <dbReference type="Proteomes" id="UP001186944"/>
    </source>
</evidence>
<gene>
    <name evidence="3" type="ORF">FSP39_024403</name>
</gene>
<feature type="domain" description="UspA" evidence="2">
    <location>
        <begin position="6"/>
        <end position="147"/>
    </location>
</feature>
<proteinExistence type="predicted"/>
<evidence type="ECO:0000259" key="2">
    <source>
        <dbReference type="Pfam" id="PF00582"/>
    </source>
</evidence>
<feature type="coiled-coil region" evidence="1">
    <location>
        <begin position="244"/>
        <end position="275"/>
    </location>
</feature>
<sequence length="338" mass="37566">MAEEGKTVLIAVDGSDNAKYAFNWYKDNMHKETDKVVLVHAVEMNEILHSQQWYTSPYSFDKDVLYSMLEEEKAKVTAKLEVFAQWLRDSKMNGTVKSIHSGSPGEGICKMCEEVKADVIVTGTRGMGTVRRTLLGSSKSKIHRVSHVYAMLKFTKRTEIDSTLTSQGEVVSDKMASQQMEVDSKNSRKIVVAMDGSDNSKKAFSWFANNIHRQNDDVYLVYVAELSQELQANLLASMDQTEISQELSKKMKNEKEKHQKKIDELKKMLDESSNTVSGQVKVVNAKKPGSGICEAAKELGSTLIVTGTRGMGPLGRAVLGSVSDYVLHHSNVPVIVVH</sequence>